<dbReference type="EMBL" id="AP017312">
    <property type="protein sequence ID" value="BAU29373.1"/>
    <property type="molecule type" value="Genomic_DNA"/>
</dbReference>
<protein>
    <submittedName>
        <fullName evidence="1">Uncharacterized protein</fullName>
    </submittedName>
</protein>
<name>A0A0U5BFA1_9BACL</name>
<gene>
    <name evidence="1" type="ORF">CB4_03573</name>
</gene>
<accession>A0A0U5BFA1</accession>
<dbReference type="AlphaFoldDB" id="A0A0U5BFA1"/>
<reference evidence="1 2" key="1">
    <citation type="submission" date="2015-12" db="EMBL/GenBank/DDBJ databases">
        <title>Genome sequence of Aneurinibacillus soli.</title>
        <authorList>
            <person name="Lee J.S."/>
            <person name="Lee K.C."/>
            <person name="Kim K.K."/>
            <person name="Lee B.W."/>
        </authorList>
    </citation>
    <scope>NUCLEOTIDE SEQUENCE [LARGE SCALE GENOMIC DNA]</scope>
    <source>
        <strain evidence="1 2">CB4</strain>
    </source>
</reference>
<evidence type="ECO:0000313" key="1">
    <source>
        <dbReference type="EMBL" id="BAU29373.1"/>
    </source>
</evidence>
<keyword evidence="2" id="KW-1185">Reference proteome</keyword>
<dbReference type="RefSeq" id="WP_096467056.1">
    <property type="nucleotide sequence ID" value="NZ_QJSZ01000015.1"/>
</dbReference>
<proteinExistence type="predicted"/>
<dbReference type="Proteomes" id="UP000217696">
    <property type="component" value="Chromosome"/>
</dbReference>
<dbReference type="KEGG" id="asoc:CB4_03573"/>
<sequence length="106" mass="12655">MKVITKWYQNLQEKSERRRDTLGQLLHTCIFFPLLMTAMMYLMNNYGWKSAIPLLIITIIFGHKTEDAVFRVLGPFGLKIIKQPYHFLISLLVVFSYMYFVLDMYH</sequence>
<organism evidence="1 2">
    <name type="scientific">Aneurinibacillus soli</name>
    <dbReference type="NCBI Taxonomy" id="1500254"/>
    <lineage>
        <taxon>Bacteria</taxon>
        <taxon>Bacillati</taxon>
        <taxon>Bacillota</taxon>
        <taxon>Bacilli</taxon>
        <taxon>Bacillales</taxon>
        <taxon>Paenibacillaceae</taxon>
        <taxon>Aneurinibacillus group</taxon>
        <taxon>Aneurinibacillus</taxon>
    </lineage>
</organism>
<evidence type="ECO:0000313" key="2">
    <source>
        <dbReference type="Proteomes" id="UP000217696"/>
    </source>
</evidence>